<accession>A0ABX7S8C7</accession>
<evidence type="ECO:0000256" key="5">
    <source>
        <dbReference type="ARBA" id="ARBA00023125"/>
    </source>
</evidence>
<dbReference type="InterPro" id="IPR036291">
    <property type="entry name" value="NAD(P)-bd_dom_sf"/>
</dbReference>
<dbReference type="NCBIfam" id="NF003994">
    <property type="entry name" value="PRK05472.2-3"/>
    <property type="match status" value="1"/>
</dbReference>
<sequence length="205" mass="23174">MDKIPRPVIRRLGLYYRCLSKLYEEGVDYVASRDIAERLGIKSSQVRKDLSYFGEFGKRGVGYNVAMLMEKLESIIGVDKYWNVIVIGAGNIGSALVNYEGLKKEKFNIIGIFDADRAKVGRKIGNLIVRHISELKEFVKKNIVEIAVIAVPETAAQYVVEQLEQLGIKGVVNFAPIKLRTHLLVEEVDITLTFKSLVFQVERKI</sequence>
<dbReference type="NCBIfam" id="NF003995">
    <property type="entry name" value="PRK05472.2-4"/>
    <property type="match status" value="1"/>
</dbReference>
<evidence type="ECO:0000256" key="7">
    <source>
        <dbReference type="HAMAP-Rule" id="MF_01131"/>
    </source>
</evidence>
<dbReference type="NCBIfam" id="NF003993">
    <property type="entry name" value="PRK05472.2-2"/>
    <property type="match status" value="1"/>
</dbReference>
<feature type="domain" description="CoA-binding" evidence="8">
    <location>
        <begin position="77"/>
        <end position="178"/>
    </location>
</feature>
<comment type="similarity">
    <text evidence="7">Belongs to the transcriptional regulatory Rex family.</text>
</comment>
<dbReference type="Gene3D" id="1.10.10.10">
    <property type="entry name" value="Winged helix-like DNA-binding domain superfamily/Winged helix DNA-binding domain"/>
    <property type="match status" value="1"/>
</dbReference>
<dbReference type="PANTHER" id="PTHR35786:SF1">
    <property type="entry name" value="REDOX-SENSING TRANSCRIPTIONAL REPRESSOR REX 1"/>
    <property type="match status" value="1"/>
</dbReference>
<dbReference type="InterPro" id="IPR036388">
    <property type="entry name" value="WH-like_DNA-bd_sf"/>
</dbReference>
<dbReference type="SUPFAM" id="SSF46785">
    <property type="entry name" value="Winged helix' DNA-binding domain"/>
    <property type="match status" value="1"/>
</dbReference>
<feature type="binding site" evidence="7">
    <location>
        <begin position="88"/>
        <end position="93"/>
    </location>
    <ligand>
        <name>NAD(+)</name>
        <dbReference type="ChEBI" id="CHEBI:57540"/>
    </ligand>
</feature>
<dbReference type="Pfam" id="PF06971">
    <property type="entry name" value="Put_DNA-bind_N"/>
    <property type="match status" value="1"/>
</dbReference>
<evidence type="ECO:0000256" key="2">
    <source>
        <dbReference type="ARBA" id="ARBA00022491"/>
    </source>
</evidence>
<dbReference type="EMBL" id="CP071446">
    <property type="protein sequence ID" value="QTA38050.1"/>
    <property type="molecule type" value="Genomic_DNA"/>
</dbReference>
<reference evidence="9 10" key="1">
    <citation type="submission" date="2021-03" db="EMBL/GenBank/DDBJ databases">
        <title>Thermosipho ferrireducens sp.nov., an anaerobic thermophilic iron-reducing bacterium isolated from a deep-sea hydrothermal sulfide deposits.</title>
        <authorList>
            <person name="Zeng X."/>
            <person name="Chen Y."/>
            <person name="Shao Z."/>
        </authorList>
    </citation>
    <scope>NUCLEOTIDE SEQUENCE [LARGE SCALE GENOMIC DNA]</scope>
    <source>
        <strain evidence="9 10">JL129W03</strain>
    </source>
</reference>
<keyword evidence="4 7" id="KW-0520">NAD</keyword>
<evidence type="ECO:0000256" key="1">
    <source>
        <dbReference type="ARBA" id="ARBA00022490"/>
    </source>
</evidence>
<keyword evidence="10" id="KW-1185">Reference proteome</keyword>
<dbReference type="RefSeq" id="WP_207566771.1">
    <property type="nucleotide sequence ID" value="NZ_CP071446.1"/>
</dbReference>
<comment type="subunit">
    <text evidence="7">Homodimer.</text>
</comment>
<evidence type="ECO:0000256" key="4">
    <source>
        <dbReference type="ARBA" id="ARBA00023027"/>
    </source>
</evidence>
<dbReference type="SMART" id="SM00881">
    <property type="entry name" value="CoA_binding"/>
    <property type="match status" value="1"/>
</dbReference>
<comment type="subcellular location">
    <subcellularLocation>
        <location evidence="7">Cytoplasm</location>
    </subcellularLocation>
</comment>
<dbReference type="Proteomes" id="UP000671862">
    <property type="component" value="Chromosome"/>
</dbReference>
<keyword evidence="5 7" id="KW-0238">DNA-binding</keyword>
<dbReference type="InterPro" id="IPR058236">
    <property type="entry name" value="Rex_actinobacterial-type"/>
</dbReference>
<dbReference type="NCBIfam" id="NF003996">
    <property type="entry name" value="PRK05472.2-5"/>
    <property type="match status" value="1"/>
</dbReference>
<dbReference type="SUPFAM" id="SSF51735">
    <property type="entry name" value="NAD(P)-binding Rossmann-fold domains"/>
    <property type="match status" value="1"/>
</dbReference>
<comment type="function">
    <text evidence="7">Modulates transcription in response to changes in cellular NADH/NAD(+) redox state.</text>
</comment>
<dbReference type="InterPro" id="IPR009718">
    <property type="entry name" value="Rex_DNA-bd_C_dom"/>
</dbReference>
<dbReference type="Pfam" id="PF02629">
    <property type="entry name" value="CoA_binding"/>
    <property type="match status" value="1"/>
</dbReference>
<evidence type="ECO:0000259" key="8">
    <source>
        <dbReference type="SMART" id="SM00881"/>
    </source>
</evidence>
<dbReference type="InterPro" id="IPR036390">
    <property type="entry name" value="WH_DNA-bd_sf"/>
</dbReference>
<proteinExistence type="inferred from homology"/>
<evidence type="ECO:0000256" key="6">
    <source>
        <dbReference type="ARBA" id="ARBA00023163"/>
    </source>
</evidence>
<keyword evidence="6 7" id="KW-0804">Transcription</keyword>
<dbReference type="NCBIfam" id="NF003989">
    <property type="entry name" value="PRK05472.1-3"/>
    <property type="match status" value="1"/>
</dbReference>
<dbReference type="InterPro" id="IPR003781">
    <property type="entry name" value="CoA-bd"/>
</dbReference>
<keyword evidence="1 7" id="KW-0963">Cytoplasm</keyword>
<dbReference type="HAMAP" id="MF_01131">
    <property type="entry name" value="Rex"/>
    <property type="match status" value="1"/>
</dbReference>
<keyword evidence="3 7" id="KW-0805">Transcription regulation</keyword>
<protein>
    <recommendedName>
        <fullName evidence="7">Redox-sensing transcriptional repressor Rex</fullName>
    </recommendedName>
</protein>
<name>A0ABX7S8C7_9BACT</name>
<evidence type="ECO:0000256" key="3">
    <source>
        <dbReference type="ARBA" id="ARBA00023015"/>
    </source>
</evidence>
<keyword evidence="2 7" id="KW-0678">Repressor</keyword>
<evidence type="ECO:0000313" key="10">
    <source>
        <dbReference type="Proteomes" id="UP000671862"/>
    </source>
</evidence>
<gene>
    <name evidence="7" type="primary">rex</name>
    <name evidence="9" type="ORF">JYK00_00430</name>
</gene>
<dbReference type="PANTHER" id="PTHR35786">
    <property type="entry name" value="REDOX-SENSING TRANSCRIPTIONAL REPRESSOR REX"/>
    <property type="match status" value="1"/>
</dbReference>
<dbReference type="Gene3D" id="3.40.50.720">
    <property type="entry name" value="NAD(P)-binding Rossmann-like Domain"/>
    <property type="match status" value="1"/>
</dbReference>
<dbReference type="InterPro" id="IPR022876">
    <property type="entry name" value="Tscrpt_rep_Rex"/>
</dbReference>
<evidence type="ECO:0000313" key="9">
    <source>
        <dbReference type="EMBL" id="QTA38050.1"/>
    </source>
</evidence>
<organism evidence="9 10">
    <name type="scientific">Thermosipho ferrireducens</name>
    <dbReference type="NCBI Taxonomy" id="2571116"/>
    <lineage>
        <taxon>Bacteria</taxon>
        <taxon>Thermotogati</taxon>
        <taxon>Thermotogota</taxon>
        <taxon>Thermotogae</taxon>
        <taxon>Thermotogales</taxon>
        <taxon>Fervidobacteriaceae</taxon>
        <taxon>Thermosipho</taxon>
    </lineage>
</organism>
<feature type="DNA-binding region" description="H-T-H motif" evidence="7">
    <location>
        <begin position="14"/>
        <end position="53"/>
    </location>
</feature>